<dbReference type="GO" id="GO:0008270">
    <property type="term" value="F:zinc ion binding"/>
    <property type="evidence" value="ECO:0007669"/>
    <property type="project" value="InterPro"/>
</dbReference>
<evidence type="ECO:0000256" key="6">
    <source>
        <dbReference type="SAM" id="Coils"/>
    </source>
</evidence>
<dbReference type="CDD" id="cd00067">
    <property type="entry name" value="GAL4"/>
    <property type="match status" value="1"/>
</dbReference>
<keyword evidence="3" id="KW-0238">DNA-binding</keyword>
<keyword evidence="10" id="KW-1185">Reference proteome</keyword>
<dbReference type="PROSITE" id="PS00463">
    <property type="entry name" value="ZN2_CY6_FUNGAL_1"/>
    <property type="match status" value="1"/>
</dbReference>
<dbReference type="Gene3D" id="4.10.240.10">
    <property type="entry name" value="Zn(2)-C6 fungal-type DNA-binding domain"/>
    <property type="match status" value="1"/>
</dbReference>
<evidence type="ECO:0000313" key="9">
    <source>
        <dbReference type="EMBL" id="KAJ5556221.1"/>
    </source>
</evidence>
<sequence length="749" mass="84167">MHASAARTRGAAEGAIKPLRRQVGRACDGCRARRAKCDNERPCKVCRRRNEPCLQTGSDEPRTLPQAMREIDRLKKQIKETEDELLWYKSQNSSGSLQNSLQSSLQSNNSPGHTSLPGLEWSSSRTTHSPPDMAQKPDRHNPWEGIQIGTARSPNPSWYGSSSLFHFIGRMNSYLGAILQQTQISNQMVLHGTASTLLNGKTESSSEDDCQQVVLSAEDPFTAGQFLSPIQEEYFLDFFWKSYHTCLFPIINEAEFMDHYRSLWADSGDKRRPAALVDIVIALCMQHGVSQISPEQQKSIIGGDPSVAGRWYFRRCQQLVTYQLESPTVSTVQALMLCSIYLCNGSFQNMSATWAGMAAEAAYVAGLHIAPSHDLPAPERELRKRLWWALYELDAKIGMKLGRPFLLHRSPTEPGLPDDQPETAKQSGSQLANSGENKSWLSFHLENSKLFVIAREIHETFYARDVNLLQGHTIWEDPQALESHAEFLQLRAKPLDQWVDELPNALKTSRHENGTPYSTDGSKLDIEPFAPVWLQRQRLNLELIYHNLCINIHRPFISFVAGPSSGLTEELATKCAFHAMEITKILHQTLSSTTILTGWHEAFQWQWNASMTLVGFILAHPRSTLTPEAIKAVDLAITVCEIFGERFSVAKSAATILRNLGPKINFLLQYNSEMQGVPNDGVDQGILKPTTSTEWLDSLMGETSFDPSLMMPMQDVFQMAFSIEQWSALDNLLPEWEGDQWNSQIIGAF</sequence>
<name>A0AAD6D5G4_9EURO</name>
<dbReference type="InterPro" id="IPR051127">
    <property type="entry name" value="Fungal_SecMet_Regulators"/>
</dbReference>
<dbReference type="PANTHER" id="PTHR47424:SF12">
    <property type="entry name" value="TRANSCRIPTION FACTOR ASQA"/>
    <property type="match status" value="1"/>
</dbReference>
<keyword evidence="5" id="KW-0539">Nucleus</keyword>
<feature type="coiled-coil region" evidence="6">
    <location>
        <begin position="64"/>
        <end position="91"/>
    </location>
</feature>
<dbReference type="GO" id="GO:0006351">
    <property type="term" value="P:DNA-templated transcription"/>
    <property type="evidence" value="ECO:0007669"/>
    <property type="project" value="InterPro"/>
</dbReference>
<dbReference type="GO" id="GO:0000978">
    <property type="term" value="F:RNA polymerase II cis-regulatory region sequence-specific DNA binding"/>
    <property type="evidence" value="ECO:0007669"/>
    <property type="project" value="TreeGrafter"/>
</dbReference>
<keyword evidence="2" id="KW-0805">Transcription regulation</keyword>
<evidence type="ECO:0000259" key="8">
    <source>
        <dbReference type="PROSITE" id="PS50048"/>
    </source>
</evidence>
<protein>
    <recommendedName>
        <fullName evidence="8">Zn(2)-C6 fungal-type domain-containing protein</fullName>
    </recommendedName>
</protein>
<evidence type="ECO:0000256" key="1">
    <source>
        <dbReference type="ARBA" id="ARBA00022723"/>
    </source>
</evidence>
<dbReference type="GO" id="GO:0000435">
    <property type="term" value="P:positive regulation of transcription from RNA polymerase II promoter by galactose"/>
    <property type="evidence" value="ECO:0007669"/>
    <property type="project" value="TreeGrafter"/>
</dbReference>
<dbReference type="PANTHER" id="PTHR47424">
    <property type="entry name" value="REGULATORY PROTEIN GAL4"/>
    <property type="match status" value="1"/>
</dbReference>
<gene>
    <name evidence="9" type="ORF">N7494_000136</name>
</gene>
<feature type="region of interest" description="Disordered" evidence="7">
    <location>
        <begin position="410"/>
        <end position="433"/>
    </location>
</feature>
<dbReference type="GO" id="GO:0000981">
    <property type="term" value="F:DNA-binding transcription factor activity, RNA polymerase II-specific"/>
    <property type="evidence" value="ECO:0007669"/>
    <property type="project" value="InterPro"/>
</dbReference>
<keyword evidence="4" id="KW-0804">Transcription</keyword>
<dbReference type="InterPro" id="IPR007219">
    <property type="entry name" value="XnlR_reg_dom"/>
</dbReference>
<evidence type="ECO:0000256" key="2">
    <source>
        <dbReference type="ARBA" id="ARBA00023015"/>
    </source>
</evidence>
<evidence type="ECO:0000313" key="10">
    <source>
        <dbReference type="Proteomes" id="UP001220324"/>
    </source>
</evidence>
<dbReference type="InterPro" id="IPR001138">
    <property type="entry name" value="Zn2Cys6_DnaBD"/>
</dbReference>
<dbReference type="Proteomes" id="UP001220324">
    <property type="component" value="Unassembled WGS sequence"/>
</dbReference>
<accession>A0AAD6D5G4</accession>
<dbReference type="EMBL" id="JAQIZZ010000001">
    <property type="protein sequence ID" value="KAJ5556221.1"/>
    <property type="molecule type" value="Genomic_DNA"/>
</dbReference>
<evidence type="ECO:0000256" key="7">
    <source>
        <dbReference type="SAM" id="MobiDB-lite"/>
    </source>
</evidence>
<feature type="compositionally biased region" description="Polar residues" evidence="7">
    <location>
        <begin position="423"/>
        <end position="433"/>
    </location>
</feature>
<dbReference type="SMART" id="SM00066">
    <property type="entry name" value="GAL4"/>
    <property type="match status" value="1"/>
</dbReference>
<dbReference type="SUPFAM" id="SSF57701">
    <property type="entry name" value="Zn2/Cys6 DNA-binding domain"/>
    <property type="match status" value="1"/>
</dbReference>
<keyword evidence="1" id="KW-0479">Metal-binding</keyword>
<dbReference type="GO" id="GO:0005634">
    <property type="term" value="C:nucleus"/>
    <property type="evidence" value="ECO:0007669"/>
    <property type="project" value="TreeGrafter"/>
</dbReference>
<evidence type="ECO:0000256" key="4">
    <source>
        <dbReference type="ARBA" id="ARBA00023163"/>
    </source>
</evidence>
<feature type="region of interest" description="Disordered" evidence="7">
    <location>
        <begin position="97"/>
        <end position="150"/>
    </location>
</feature>
<dbReference type="AlphaFoldDB" id="A0AAD6D5G4"/>
<dbReference type="CDD" id="cd12148">
    <property type="entry name" value="fungal_TF_MHR"/>
    <property type="match status" value="1"/>
</dbReference>
<dbReference type="Pfam" id="PF04082">
    <property type="entry name" value="Fungal_trans"/>
    <property type="match status" value="1"/>
</dbReference>
<evidence type="ECO:0000256" key="3">
    <source>
        <dbReference type="ARBA" id="ARBA00023125"/>
    </source>
</evidence>
<dbReference type="SMART" id="SM00906">
    <property type="entry name" value="Fungal_trans"/>
    <property type="match status" value="1"/>
</dbReference>
<feature type="compositionally biased region" description="Low complexity" evidence="7">
    <location>
        <begin position="97"/>
        <end position="110"/>
    </location>
</feature>
<comment type="caution">
    <text evidence="9">The sequence shown here is derived from an EMBL/GenBank/DDBJ whole genome shotgun (WGS) entry which is preliminary data.</text>
</comment>
<reference evidence="9 10" key="1">
    <citation type="journal article" date="2023" name="IMA Fungus">
        <title>Comparative genomic study of the Penicillium genus elucidates a diverse pangenome and 15 lateral gene transfer events.</title>
        <authorList>
            <person name="Petersen C."/>
            <person name="Sorensen T."/>
            <person name="Nielsen M.R."/>
            <person name="Sondergaard T.E."/>
            <person name="Sorensen J.L."/>
            <person name="Fitzpatrick D.A."/>
            <person name="Frisvad J.C."/>
            <person name="Nielsen K.L."/>
        </authorList>
    </citation>
    <scope>NUCLEOTIDE SEQUENCE [LARGE SCALE GENOMIC DNA]</scope>
    <source>
        <strain evidence="9 10">IBT 35679</strain>
    </source>
</reference>
<proteinExistence type="predicted"/>
<dbReference type="PROSITE" id="PS50048">
    <property type="entry name" value="ZN2_CY6_FUNGAL_2"/>
    <property type="match status" value="1"/>
</dbReference>
<keyword evidence="6" id="KW-0175">Coiled coil</keyword>
<feature type="domain" description="Zn(2)-C6 fungal-type" evidence="8">
    <location>
        <begin position="26"/>
        <end position="53"/>
    </location>
</feature>
<dbReference type="Pfam" id="PF00172">
    <property type="entry name" value="Zn_clus"/>
    <property type="match status" value="1"/>
</dbReference>
<dbReference type="InterPro" id="IPR036864">
    <property type="entry name" value="Zn2-C6_fun-type_DNA-bd_sf"/>
</dbReference>
<organism evidence="9 10">
    <name type="scientific">Penicillium frequentans</name>
    <dbReference type="NCBI Taxonomy" id="3151616"/>
    <lineage>
        <taxon>Eukaryota</taxon>
        <taxon>Fungi</taxon>
        <taxon>Dikarya</taxon>
        <taxon>Ascomycota</taxon>
        <taxon>Pezizomycotina</taxon>
        <taxon>Eurotiomycetes</taxon>
        <taxon>Eurotiomycetidae</taxon>
        <taxon>Eurotiales</taxon>
        <taxon>Aspergillaceae</taxon>
        <taxon>Penicillium</taxon>
    </lineage>
</organism>
<evidence type="ECO:0000256" key="5">
    <source>
        <dbReference type="ARBA" id="ARBA00023242"/>
    </source>
</evidence>